<gene>
    <name evidence="3" type="ORF">VNI00_009564</name>
</gene>
<feature type="transmembrane region" description="Helical" evidence="1">
    <location>
        <begin position="12"/>
        <end position="36"/>
    </location>
</feature>
<feature type="transmembrane region" description="Helical" evidence="1">
    <location>
        <begin position="211"/>
        <end position="237"/>
    </location>
</feature>
<keyword evidence="4" id="KW-1185">Reference proteome</keyword>
<dbReference type="PANTHER" id="PTHR40465:SF1">
    <property type="entry name" value="DUF6534 DOMAIN-CONTAINING PROTEIN"/>
    <property type="match status" value="1"/>
</dbReference>
<dbReference type="InterPro" id="IPR045339">
    <property type="entry name" value="DUF6534"/>
</dbReference>
<dbReference type="AlphaFoldDB" id="A0AAW0CQC0"/>
<comment type="caution">
    <text evidence="3">The sequence shown here is derived from an EMBL/GenBank/DDBJ whole genome shotgun (WGS) entry which is preliminary data.</text>
</comment>
<feature type="transmembrane region" description="Helical" evidence="1">
    <location>
        <begin position="175"/>
        <end position="199"/>
    </location>
</feature>
<evidence type="ECO:0000256" key="1">
    <source>
        <dbReference type="SAM" id="Phobius"/>
    </source>
</evidence>
<feature type="transmembrane region" description="Helical" evidence="1">
    <location>
        <begin position="249"/>
        <end position="267"/>
    </location>
</feature>
<reference evidence="3 4" key="1">
    <citation type="submission" date="2024-01" db="EMBL/GenBank/DDBJ databases">
        <title>A draft genome for a cacao thread blight-causing isolate of Paramarasmius palmivorus.</title>
        <authorList>
            <person name="Baruah I.K."/>
            <person name="Bukari Y."/>
            <person name="Amoako-Attah I."/>
            <person name="Meinhardt L.W."/>
            <person name="Bailey B.A."/>
            <person name="Cohen S.P."/>
        </authorList>
    </citation>
    <scope>NUCLEOTIDE SEQUENCE [LARGE SCALE GENOMIC DNA]</scope>
    <source>
        <strain evidence="3 4">GH-12</strain>
    </source>
</reference>
<dbReference type="Pfam" id="PF20152">
    <property type="entry name" value="DUF6534"/>
    <property type="match status" value="1"/>
</dbReference>
<protein>
    <recommendedName>
        <fullName evidence="2">DUF6534 domain-containing protein</fullName>
    </recommendedName>
</protein>
<accession>A0AAW0CQC0</accession>
<keyword evidence="1" id="KW-0472">Membrane</keyword>
<proteinExistence type="predicted"/>
<dbReference type="PROSITE" id="PS51257">
    <property type="entry name" value="PROKAR_LIPOPROTEIN"/>
    <property type="match status" value="1"/>
</dbReference>
<dbReference type="Proteomes" id="UP001383192">
    <property type="component" value="Unassembled WGS sequence"/>
</dbReference>
<organism evidence="3 4">
    <name type="scientific">Paramarasmius palmivorus</name>
    <dbReference type="NCBI Taxonomy" id="297713"/>
    <lineage>
        <taxon>Eukaryota</taxon>
        <taxon>Fungi</taxon>
        <taxon>Dikarya</taxon>
        <taxon>Basidiomycota</taxon>
        <taxon>Agaricomycotina</taxon>
        <taxon>Agaricomycetes</taxon>
        <taxon>Agaricomycetidae</taxon>
        <taxon>Agaricales</taxon>
        <taxon>Marasmiineae</taxon>
        <taxon>Marasmiaceae</taxon>
        <taxon>Paramarasmius</taxon>
    </lineage>
</organism>
<evidence type="ECO:0000313" key="3">
    <source>
        <dbReference type="EMBL" id="KAK7040658.1"/>
    </source>
</evidence>
<sequence>MAFEFKVDSTLGAAFIGFAVSCFVFGVLTTQCLTYFRLFPRDRVIYKALVSVVWFIEVLDQICIGHFIYIYSISHFGDPLILITGDVVPTLMFQVLLGTSVGAIVKWRAFPSLPIDPANTFIDCTVASLSACGDHNAPMTLLIFILTLLQLGLGITYTTRCFQLKKLLFLANLKIIASLSLASGALADIVTAATLCYYLQHFRTGFKRSDSLINLLMIYAVNTGAITSVISVCTLILQYDVSPKTLKFMGFYFVLSKLYAISLLCTLNTRRVVWGQGTENESSGTSGGVARHVPSFVVSHKPGSNVAVTSPLPSPSHNKFPGRSTDHFDSVADLHDIALTDMQPKPVNRTSEF</sequence>
<evidence type="ECO:0000313" key="4">
    <source>
        <dbReference type="Proteomes" id="UP001383192"/>
    </source>
</evidence>
<dbReference type="PANTHER" id="PTHR40465">
    <property type="entry name" value="CHROMOSOME 1, WHOLE GENOME SHOTGUN SEQUENCE"/>
    <property type="match status" value="1"/>
</dbReference>
<feature type="domain" description="DUF6534" evidence="2">
    <location>
        <begin position="185"/>
        <end position="271"/>
    </location>
</feature>
<evidence type="ECO:0000259" key="2">
    <source>
        <dbReference type="Pfam" id="PF20152"/>
    </source>
</evidence>
<feature type="transmembrane region" description="Helical" evidence="1">
    <location>
        <begin position="137"/>
        <end position="155"/>
    </location>
</feature>
<keyword evidence="1" id="KW-1133">Transmembrane helix</keyword>
<keyword evidence="1" id="KW-0812">Transmembrane</keyword>
<name>A0AAW0CQC0_9AGAR</name>
<dbReference type="EMBL" id="JAYKXP010000036">
    <property type="protein sequence ID" value="KAK7040658.1"/>
    <property type="molecule type" value="Genomic_DNA"/>
</dbReference>
<feature type="transmembrane region" description="Helical" evidence="1">
    <location>
        <begin position="81"/>
        <end position="105"/>
    </location>
</feature>
<feature type="transmembrane region" description="Helical" evidence="1">
    <location>
        <begin position="48"/>
        <end position="69"/>
    </location>
</feature>